<feature type="transmembrane region" description="Helical" evidence="1">
    <location>
        <begin position="15"/>
        <end position="33"/>
    </location>
</feature>
<dbReference type="Proteomes" id="UP000294843">
    <property type="component" value="Unassembled WGS sequence"/>
</dbReference>
<sequence length="186" mass="21262">MGCPYHYEPKKKSNLPLVAGLAIGAVSVGYALLKNKSQQKGTDDVKIFNKTIGHEFYMPHFMIKNVRLDAAETALTVHVDYHINQVLIDYLINNRPHYYFKLILPEKYQLLFQESARVIKGEEVTAGSDRADYTVTFQFEAKPETTIEEIEAIDVADKIQMTILDDKDNVLNDFPDVYNAANIIRY</sequence>
<dbReference type="OrthoDB" id="2418243at2"/>
<comment type="caution">
    <text evidence="2">The sequence shown here is derived from an EMBL/GenBank/DDBJ whole genome shotgun (WGS) entry which is preliminary data.</text>
</comment>
<evidence type="ECO:0000313" key="2">
    <source>
        <dbReference type="EMBL" id="TDM13689.1"/>
    </source>
</evidence>
<dbReference type="AlphaFoldDB" id="A0A4R6BZS7"/>
<gene>
    <name evidence="2" type="ORF">ERX55_07795</name>
</gene>
<reference evidence="2 3" key="1">
    <citation type="submission" date="2019-01" db="EMBL/GenBank/DDBJ databases">
        <title>Draft genome sequences of the type strains of six Macrococcus species.</title>
        <authorList>
            <person name="Mazhar S."/>
            <person name="Altermann E."/>
            <person name="Hill C."/>
            <person name="Mcauliffe O."/>
        </authorList>
    </citation>
    <scope>NUCLEOTIDE SEQUENCE [LARGE SCALE GENOMIC DNA]</scope>
    <source>
        <strain evidence="2 3">ATCC 51825</strain>
    </source>
</reference>
<organism evidence="2 3">
    <name type="scientific">Macrococcus bovicus</name>
    <dbReference type="NCBI Taxonomy" id="69968"/>
    <lineage>
        <taxon>Bacteria</taxon>
        <taxon>Bacillati</taxon>
        <taxon>Bacillota</taxon>
        <taxon>Bacilli</taxon>
        <taxon>Bacillales</taxon>
        <taxon>Staphylococcaceae</taxon>
        <taxon>Macrococcus</taxon>
    </lineage>
</organism>
<keyword evidence="1" id="KW-0472">Membrane</keyword>
<name>A0A4R6BZS7_9STAP</name>
<evidence type="ECO:0000313" key="3">
    <source>
        <dbReference type="Proteomes" id="UP000294843"/>
    </source>
</evidence>
<keyword evidence="3" id="KW-1185">Reference proteome</keyword>
<dbReference type="RefSeq" id="WP_133452015.1">
    <property type="nucleotide sequence ID" value="NZ_SCWF01000008.1"/>
</dbReference>
<proteinExistence type="predicted"/>
<protein>
    <submittedName>
        <fullName evidence="2">Uncharacterized protein</fullName>
    </submittedName>
</protein>
<accession>A0A4R6BZS7</accession>
<keyword evidence="1" id="KW-0812">Transmembrane</keyword>
<keyword evidence="1" id="KW-1133">Transmembrane helix</keyword>
<evidence type="ECO:0000256" key="1">
    <source>
        <dbReference type="SAM" id="Phobius"/>
    </source>
</evidence>
<dbReference type="EMBL" id="SCWF01000008">
    <property type="protein sequence ID" value="TDM13689.1"/>
    <property type="molecule type" value="Genomic_DNA"/>
</dbReference>